<keyword evidence="4" id="KW-0547">Nucleotide-binding</keyword>
<dbReference type="Proteomes" id="UP000325255">
    <property type="component" value="Unassembled WGS sequence"/>
</dbReference>
<keyword evidence="5" id="KW-0418">Kinase</keyword>
<dbReference type="InterPro" id="IPR003594">
    <property type="entry name" value="HATPase_dom"/>
</dbReference>
<protein>
    <recommendedName>
        <fullName evidence="2">histidine kinase</fullName>
        <ecNumber evidence="2">2.7.13.3</ecNumber>
    </recommendedName>
</protein>
<sequence>MAEAGGAGRRLAASLGRSGGWLGLAIAAAVIIPFAIVAVAAMTTREAALNRAQEMAGRSVTALGEHARKVLETHRLVLAQVEDRLRGATDQEIRSAPWLRDYLARSIAQEPQMGAIWVIGPDGLIAAANRPELVDRRTRIDRDYFQAARQGAEWFVSAAYTGRVDGILAFNLGRRRAGADGRFDGLVLAAIYPASFMEHWTSMMPQGEGQRIGLYRTDGTPLAQAGVSTANGPEVAGRLAAAFRERPEGTWTGPSPVDGVMRIQARQSFPALGIVVEYASDQAAVLAGWTRAVQLWSLVALLGAILLVGTVLMLRRAGQQELAAERARLQGEAEAHANDAQSRRMQALGQLAGGIALDFNNVLQAVEGATTLIDRQPANEASVRRLATLANDAAKRGAAITNRLLALGQRSDLRAERLDVTTMLGEVRETLTHSLGSGITVRIEVRPDLPPLLADREQLETALINLATNARDAMPKGGSLTLAAETEMVSMEGAGNRPAGMRPGRYLRLAVTDTGTGMDAATLARAGEPFFTTKPLGIGTGLGLPMARGFAEQSGGALQIDTKPGEGTTVTLWLPVAEAGAMPRPEATMPAPGKARSSSRLLVVDDEDLVREVLAEYLEQEGFSVLVAASGNEALSLLAAGEAVDVLMTDFAMPGMDGITLIRAAHDIRPGLPAVLLTGYSGDDAALRAGGTEESSFSLLHKPIRIKGIVERIEALLGTETD</sequence>
<evidence type="ECO:0000256" key="2">
    <source>
        <dbReference type="ARBA" id="ARBA00012438"/>
    </source>
</evidence>
<proteinExistence type="predicted"/>
<dbReference type="Pfam" id="PF02518">
    <property type="entry name" value="HATPase_c"/>
    <property type="match status" value="1"/>
</dbReference>
<evidence type="ECO:0000256" key="3">
    <source>
        <dbReference type="ARBA" id="ARBA00022679"/>
    </source>
</evidence>
<dbReference type="InterPro" id="IPR011006">
    <property type="entry name" value="CheY-like_superfamily"/>
</dbReference>
<evidence type="ECO:0000259" key="10">
    <source>
        <dbReference type="PROSITE" id="PS50109"/>
    </source>
</evidence>
<evidence type="ECO:0000313" key="12">
    <source>
        <dbReference type="EMBL" id="KAA5613420.1"/>
    </source>
</evidence>
<evidence type="ECO:0000256" key="6">
    <source>
        <dbReference type="ARBA" id="ARBA00022840"/>
    </source>
</evidence>
<keyword evidence="9" id="KW-1133">Transmembrane helix</keyword>
<evidence type="ECO:0000256" key="9">
    <source>
        <dbReference type="SAM" id="Phobius"/>
    </source>
</evidence>
<dbReference type="PANTHER" id="PTHR43065:SF46">
    <property type="entry name" value="C4-DICARBOXYLATE TRANSPORT SENSOR PROTEIN DCTB"/>
    <property type="match status" value="1"/>
</dbReference>
<dbReference type="Gene3D" id="3.40.50.2300">
    <property type="match status" value="1"/>
</dbReference>
<feature type="domain" description="Response regulatory" evidence="11">
    <location>
        <begin position="600"/>
        <end position="717"/>
    </location>
</feature>
<feature type="transmembrane region" description="Helical" evidence="9">
    <location>
        <begin position="20"/>
        <end position="41"/>
    </location>
</feature>
<comment type="caution">
    <text evidence="12">The sequence shown here is derived from an EMBL/GenBank/DDBJ whole genome shotgun (WGS) entry which is preliminary data.</text>
</comment>
<dbReference type="Gene3D" id="3.30.450.20">
    <property type="entry name" value="PAS domain"/>
    <property type="match status" value="2"/>
</dbReference>
<dbReference type="GO" id="GO:0004673">
    <property type="term" value="F:protein histidine kinase activity"/>
    <property type="evidence" value="ECO:0007669"/>
    <property type="project" value="UniProtKB-EC"/>
</dbReference>
<dbReference type="InterPro" id="IPR005467">
    <property type="entry name" value="His_kinase_dom"/>
</dbReference>
<dbReference type="Gene3D" id="3.30.565.10">
    <property type="entry name" value="Histidine kinase-like ATPase, C-terminal domain"/>
    <property type="match status" value="1"/>
</dbReference>
<evidence type="ECO:0000256" key="4">
    <source>
        <dbReference type="ARBA" id="ARBA00022741"/>
    </source>
</evidence>
<accession>A0A5M6IYJ7</accession>
<evidence type="ECO:0000256" key="8">
    <source>
        <dbReference type="PROSITE-ProRule" id="PRU00169"/>
    </source>
</evidence>
<feature type="modified residue" description="4-aspartylphosphate" evidence="8">
    <location>
        <position position="650"/>
    </location>
</feature>
<dbReference type="SMART" id="SM00448">
    <property type="entry name" value="REC"/>
    <property type="match status" value="1"/>
</dbReference>
<dbReference type="InterPro" id="IPR004358">
    <property type="entry name" value="Sig_transdc_His_kin-like_C"/>
</dbReference>
<keyword evidence="13" id="KW-1185">Reference proteome</keyword>
<gene>
    <name evidence="12" type="ORF">F1189_05010</name>
</gene>
<dbReference type="GO" id="GO:0005524">
    <property type="term" value="F:ATP binding"/>
    <property type="evidence" value="ECO:0007669"/>
    <property type="project" value="UniProtKB-KW"/>
</dbReference>
<dbReference type="PROSITE" id="PS50110">
    <property type="entry name" value="RESPONSE_REGULATORY"/>
    <property type="match status" value="1"/>
</dbReference>
<dbReference type="PRINTS" id="PR00344">
    <property type="entry name" value="BCTRLSENSOR"/>
</dbReference>
<keyword evidence="3" id="KW-0808">Transferase</keyword>
<dbReference type="CDD" id="cd12915">
    <property type="entry name" value="PDC2_DGC_like"/>
    <property type="match status" value="1"/>
</dbReference>
<evidence type="ECO:0000256" key="5">
    <source>
        <dbReference type="ARBA" id="ARBA00022777"/>
    </source>
</evidence>
<dbReference type="InterPro" id="IPR036890">
    <property type="entry name" value="HATPase_C_sf"/>
</dbReference>
<dbReference type="EMBL" id="VWPK01000006">
    <property type="protein sequence ID" value="KAA5613420.1"/>
    <property type="molecule type" value="Genomic_DNA"/>
</dbReference>
<keyword evidence="9" id="KW-0812">Transmembrane</keyword>
<feature type="transmembrane region" description="Helical" evidence="9">
    <location>
        <begin position="295"/>
        <end position="314"/>
    </location>
</feature>
<name>A0A5M6IYJ7_9PROT</name>
<dbReference type="Pfam" id="PF00072">
    <property type="entry name" value="Response_reg"/>
    <property type="match status" value="1"/>
</dbReference>
<dbReference type="RefSeq" id="WP_150039531.1">
    <property type="nucleotide sequence ID" value="NZ_OW485601.1"/>
</dbReference>
<keyword evidence="6" id="KW-0067">ATP-binding</keyword>
<evidence type="ECO:0000256" key="1">
    <source>
        <dbReference type="ARBA" id="ARBA00000085"/>
    </source>
</evidence>
<evidence type="ECO:0000259" key="11">
    <source>
        <dbReference type="PROSITE" id="PS50110"/>
    </source>
</evidence>
<comment type="catalytic activity">
    <reaction evidence="1">
        <text>ATP + protein L-histidine = ADP + protein N-phospho-L-histidine.</text>
        <dbReference type="EC" id="2.7.13.3"/>
    </reaction>
</comment>
<dbReference type="AlphaFoldDB" id="A0A5M6IYJ7"/>
<feature type="domain" description="Histidine kinase" evidence="10">
    <location>
        <begin position="354"/>
        <end position="578"/>
    </location>
</feature>
<dbReference type="SUPFAM" id="SSF55874">
    <property type="entry name" value="ATPase domain of HSP90 chaperone/DNA topoisomerase II/histidine kinase"/>
    <property type="match status" value="1"/>
</dbReference>
<keyword evidence="9" id="KW-0472">Membrane</keyword>
<dbReference type="PROSITE" id="PS50109">
    <property type="entry name" value="HIS_KIN"/>
    <property type="match status" value="1"/>
</dbReference>
<dbReference type="OrthoDB" id="7264471at2"/>
<evidence type="ECO:0000313" key="13">
    <source>
        <dbReference type="Proteomes" id="UP000325255"/>
    </source>
</evidence>
<evidence type="ECO:0000256" key="7">
    <source>
        <dbReference type="ARBA" id="ARBA00023012"/>
    </source>
</evidence>
<dbReference type="CDD" id="cd00156">
    <property type="entry name" value="REC"/>
    <property type="match status" value="1"/>
</dbReference>
<dbReference type="SUPFAM" id="SSF52172">
    <property type="entry name" value="CheY-like"/>
    <property type="match status" value="1"/>
</dbReference>
<keyword evidence="7" id="KW-0902">Two-component regulatory system</keyword>
<dbReference type="InterPro" id="IPR001789">
    <property type="entry name" value="Sig_transdc_resp-reg_receiver"/>
</dbReference>
<keyword evidence="8" id="KW-0597">Phosphoprotein</keyword>
<dbReference type="GO" id="GO:0000160">
    <property type="term" value="P:phosphorelay signal transduction system"/>
    <property type="evidence" value="ECO:0007669"/>
    <property type="project" value="UniProtKB-KW"/>
</dbReference>
<dbReference type="Gene3D" id="1.10.287.130">
    <property type="match status" value="1"/>
</dbReference>
<dbReference type="EC" id="2.7.13.3" evidence="2"/>
<dbReference type="CDD" id="cd12914">
    <property type="entry name" value="PDC1_DGC_like"/>
    <property type="match status" value="1"/>
</dbReference>
<organism evidence="12 13">
    <name type="scientific">Rhodovastum atsumiense</name>
    <dbReference type="NCBI Taxonomy" id="504468"/>
    <lineage>
        <taxon>Bacteria</taxon>
        <taxon>Pseudomonadati</taxon>
        <taxon>Pseudomonadota</taxon>
        <taxon>Alphaproteobacteria</taxon>
        <taxon>Acetobacterales</taxon>
        <taxon>Acetobacteraceae</taxon>
        <taxon>Rhodovastum</taxon>
    </lineage>
</organism>
<dbReference type="SMART" id="SM00387">
    <property type="entry name" value="HATPase_c"/>
    <property type="match status" value="1"/>
</dbReference>
<dbReference type="PANTHER" id="PTHR43065">
    <property type="entry name" value="SENSOR HISTIDINE KINASE"/>
    <property type="match status" value="1"/>
</dbReference>
<reference evidence="12 13" key="1">
    <citation type="submission" date="2019-09" db="EMBL/GenBank/DDBJ databases">
        <title>Genome sequence of Rhodovastum atsumiense, a diverse member of the Acetobacteraceae family of non-sulfur purple photosynthetic bacteria.</title>
        <authorList>
            <person name="Meyer T."/>
            <person name="Kyndt J."/>
        </authorList>
    </citation>
    <scope>NUCLEOTIDE SEQUENCE [LARGE SCALE GENOMIC DNA]</scope>
    <source>
        <strain evidence="12 13">DSM 21279</strain>
    </source>
</reference>